<dbReference type="GeneID" id="25733132"/>
<keyword evidence="6" id="KW-0378">Hydrolase</keyword>
<feature type="non-terminal residue" evidence="6">
    <location>
        <position position="262"/>
    </location>
</feature>
<dbReference type="SUPFAM" id="SSF52540">
    <property type="entry name" value="P-loop containing nucleoside triphosphate hydrolases"/>
    <property type="match status" value="1"/>
</dbReference>
<dbReference type="KEGG" id="mng:MNEG_15468"/>
<keyword evidence="6" id="KW-0645">Protease</keyword>
<dbReference type="InterPro" id="IPR003959">
    <property type="entry name" value="ATPase_AAA_core"/>
</dbReference>
<evidence type="ECO:0000259" key="5">
    <source>
        <dbReference type="Pfam" id="PF17871"/>
    </source>
</evidence>
<evidence type="ECO:0000256" key="2">
    <source>
        <dbReference type="ARBA" id="ARBA00022840"/>
    </source>
</evidence>
<keyword evidence="3" id="KW-0143">Chaperone</keyword>
<organism evidence="6 7">
    <name type="scientific">Monoraphidium neglectum</name>
    <dbReference type="NCBI Taxonomy" id="145388"/>
    <lineage>
        <taxon>Eukaryota</taxon>
        <taxon>Viridiplantae</taxon>
        <taxon>Chlorophyta</taxon>
        <taxon>core chlorophytes</taxon>
        <taxon>Chlorophyceae</taxon>
        <taxon>CS clade</taxon>
        <taxon>Sphaeropleales</taxon>
        <taxon>Selenastraceae</taxon>
        <taxon>Monoraphidium</taxon>
    </lineage>
</organism>
<evidence type="ECO:0000256" key="3">
    <source>
        <dbReference type="ARBA" id="ARBA00023186"/>
    </source>
</evidence>
<evidence type="ECO:0000256" key="1">
    <source>
        <dbReference type="ARBA" id="ARBA00022741"/>
    </source>
</evidence>
<dbReference type="InterPro" id="IPR041546">
    <property type="entry name" value="ClpA/ClpB_AAA_lid"/>
</dbReference>
<dbReference type="STRING" id="145388.A0A0D2MAY0"/>
<dbReference type="RefSeq" id="XP_013891515.1">
    <property type="nucleotide sequence ID" value="XM_014036061.1"/>
</dbReference>
<evidence type="ECO:0000313" key="6">
    <source>
        <dbReference type="EMBL" id="KIY92495.1"/>
    </source>
</evidence>
<dbReference type="PRINTS" id="PR00300">
    <property type="entry name" value="CLPPROTEASEA"/>
</dbReference>
<dbReference type="Pfam" id="PF07724">
    <property type="entry name" value="AAA_2"/>
    <property type="match status" value="1"/>
</dbReference>
<dbReference type="GO" id="GO:0005737">
    <property type="term" value="C:cytoplasm"/>
    <property type="evidence" value="ECO:0007669"/>
    <property type="project" value="TreeGrafter"/>
</dbReference>
<dbReference type="GO" id="GO:0016887">
    <property type="term" value="F:ATP hydrolysis activity"/>
    <property type="evidence" value="ECO:0007669"/>
    <property type="project" value="InterPro"/>
</dbReference>
<dbReference type="InterPro" id="IPR050130">
    <property type="entry name" value="ClpA_ClpB"/>
</dbReference>
<dbReference type="CDD" id="cd19499">
    <property type="entry name" value="RecA-like_ClpB_Hsp104-like"/>
    <property type="match status" value="1"/>
</dbReference>
<evidence type="ECO:0000259" key="4">
    <source>
        <dbReference type="Pfam" id="PF07724"/>
    </source>
</evidence>
<dbReference type="EMBL" id="KK105572">
    <property type="protein sequence ID" value="KIY92495.1"/>
    <property type="molecule type" value="Genomic_DNA"/>
</dbReference>
<dbReference type="PROSITE" id="PS00871">
    <property type="entry name" value="CLPAB_2"/>
    <property type="match status" value="1"/>
</dbReference>
<feature type="domain" description="ATPase AAA-type core" evidence="4">
    <location>
        <begin position="166"/>
        <end position="262"/>
    </location>
</feature>
<feature type="non-terminal residue" evidence="6">
    <location>
        <position position="1"/>
    </location>
</feature>
<reference evidence="6 7" key="1">
    <citation type="journal article" date="2013" name="BMC Genomics">
        <title>Reconstruction of the lipid metabolism for the microalga Monoraphidium neglectum from its genome sequence reveals characteristics suitable for biofuel production.</title>
        <authorList>
            <person name="Bogen C."/>
            <person name="Al-Dilaimi A."/>
            <person name="Albersmeier A."/>
            <person name="Wichmann J."/>
            <person name="Grundmann M."/>
            <person name="Rupp O."/>
            <person name="Lauersen K.J."/>
            <person name="Blifernez-Klassen O."/>
            <person name="Kalinowski J."/>
            <person name="Goesmann A."/>
            <person name="Mussgnug J.H."/>
            <person name="Kruse O."/>
        </authorList>
    </citation>
    <scope>NUCLEOTIDE SEQUENCE [LARGE SCALE GENOMIC DNA]</scope>
    <source>
        <strain evidence="6 7">SAG 48.87</strain>
    </source>
</reference>
<proteinExistence type="predicted"/>
<dbReference type="GO" id="GO:0005524">
    <property type="term" value="F:ATP binding"/>
    <property type="evidence" value="ECO:0007669"/>
    <property type="project" value="UniProtKB-KW"/>
</dbReference>
<keyword evidence="7" id="KW-1185">Reference proteome</keyword>
<keyword evidence="1" id="KW-0547">Nucleotide-binding</keyword>
<evidence type="ECO:0000313" key="7">
    <source>
        <dbReference type="Proteomes" id="UP000054498"/>
    </source>
</evidence>
<dbReference type="Pfam" id="PF17871">
    <property type="entry name" value="AAA_lid_9"/>
    <property type="match status" value="1"/>
</dbReference>
<dbReference type="Proteomes" id="UP000054498">
    <property type="component" value="Unassembled WGS sequence"/>
</dbReference>
<dbReference type="GO" id="GO:0034605">
    <property type="term" value="P:cellular response to heat"/>
    <property type="evidence" value="ECO:0007669"/>
    <property type="project" value="TreeGrafter"/>
</dbReference>
<accession>A0A0D2MAY0</accession>
<dbReference type="InterPro" id="IPR027417">
    <property type="entry name" value="P-loop_NTPase"/>
</dbReference>
<dbReference type="AlphaFoldDB" id="A0A0D2MAY0"/>
<dbReference type="GO" id="GO:0008233">
    <property type="term" value="F:peptidase activity"/>
    <property type="evidence" value="ECO:0007669"/>
    <property type="project" value="UniProtKB-KW"/>
</dbReference>
<gene>
    <name evidence="6" type="ORF">MNEG_15468</name>
</gene>
<keyword evidence="2 6" id="KW-0067">ATP-binding</keyword>
<dbReference type="OrthoDB" id="47330at2759"/>
<name>A0A0D2MAY0_9CHLO</name>
<dbReference type="PANTHER" id="PTHR11638">
    <property type="entry name" value="ATP-DEPENDENT CLP PROTEASE"/>
    <property type="match status" value="1"/>
</dbReference>
<feature type="domain" description="ClpA/ClpB AAA lid" evidence="5">
    <location>
        <begin position="1"/>
        <end position="42"/>
    </location>
</feature>
<protein>
    <submittedName>
        <fullName evidence="6">ATP-dependent Clp protease ATP-binding subunit ClpC</fullName>
    </submittedName>
</protein>
<dbReference type="GO" id="GO:0006508">
    <property type="term" value="P:proteolysis"/>
    <property type="evidence" value="ECO:0007669"/>
    <property type="project" value="UniProtKB-KW"/>
</dbReference>
<dbReference type="InterPro" id="IPR001270">
    <property type="entry name" value="ClpA/B"/>
</dbReference>
<dbReference type="PANTHER" id="PTHR11638:SF185">
    <property type="entry name" value="ATP-DEPENDENT CLP PROTEASE ATP-BINDING SUBUNIT"/>
    <property type="match status" value="1"/>
</dbReference>
<sequence>ALEAAVQLSHRYIADRFLPDKAIDLIDEAGSRARIAAYTARNGAGNTADPRIAEYLQVLETKEDAVKEGLYEEASILRRRQVDYAAALSGPAPSGSSLPVVGVADVEAIVAAWTGVPVERLTDDEARRVATLATALKERVIGQPDAIDTVASALARARCGLRDPKRPVAALLFVGPTGVGKTELVRALADHYYGSQDAIIRLDMSEYMERHTVSKLIGAPPGYVGYGEGGKLTEAVRRRPCAIVLFDEIEKAHPDVFNVLLQ</sequence>
<dbReference type="Gene3D" id="3.40.50.300">
    <property type="entry name" value="P-loop containing nucleotide triphosphate hydrolases"/>
    <property type="match status" value="2"/>
</dbReference>
<dbReference type="InterPro" id="IPR028299">
    <property type="entry name" value="ClpA/B_CS2"/>
</dbReference>